<evidence type="ECO:0008006" key="5">
    <source>
        <dbReference type="Google" id="ProtNLM"/>
    </source>
</evidence>
<dbReference type="OrthoDB" id="10480625at2759"/>
<organism evidence="3 4">
    <name type="scientific">Rhizoclosmatium globosum</name>
    <dbReference type="NCBI Taxonomy" id="329046"/>
    <lineage>
        <taxon>Eukaryota</taxon>
        <taxon>Fungi</taxon>
        <taxon>Fungi incertae sedis</taxon>
        <taxon>Chytridiomycota</taxon>
        <taxon>Chytridiomycota incertae sedis</taxon>
        <taxon>Chytridiomycetes</taxon>
        <taxon>Chytridiales</taxon>
        <taxon>Chytriomycetaceae</taxon>
        <taxon>Rhizoclosmatium</taxon>
    </lineage>
</organism>
<protein>
    <recommendedName>
        <fullName evidence="5">Bulb-type lectin domain-containing protein</fullName>
    </recommendedName>
</protein>
<dbReference type="Proteomes" id="UP000193642">
    <property type="component" value="Unassembled WGS sequence"/>
</dbReference>
<feature type="compositionally biased region" description="Basic and acidic residues" evidence="1">
    <location>
        <begin position="368"/>
        <end position="377"/>
    </location>
</feature>
<dbReference type="AlphaFoldDB" id="A0A1Y2BD08"/>
<keyword evidence="2" id="KW-0732">Signal</keyword>
<feature type="signal peptide" evidence="2">
    <location>
        <begin position="1"/>
        <end position="17"/>
    </location>
</feature>
<evidence type="ECO:0000313" key="4">
    <source>
        <dbReference type="Proteomes" id="UP000193642"/>
    </source>
</evidence>
<feature type="chain" id="PRO_5013118842" description="Bulb-type lectin domain-containing protein" evidence="2">
    <location>
        <begin position="18"/>
        <end position="383"/>
    </location>
</feature>
<feature type="compositionally biased region" description="Basic and acidic residues" evidence="1">
    <location>
        <begin position="348"/>
        <end position="358"/>
    </location>
</feature>
<keyword evidence="4" id="KW-1185">Reference proteome</keyword>
<feature type="compositionally biased region" description="Low complexity" evidence="1">
    <location>
        <begin position="277"/>
        <end position="342"/>
    </location>
</feature>
<dbReference type="EMBL" id="MCGO01000070">
    <property type="protein sequence ID" value="ORY32722.1"/>
    <property type="molecule type" value="Genomic_DNA"/>
</dbReference>
<evidence type="ECO:0000256" key="2">
    <source>
        <dbReference type="SAM" id="SignalP"/>
    </source>
</evidence>
<evidence type="ECO:0000313" key="3">
    <source>
        <dbReference type="EMBL" id="ORY32722.1"/>
    </source>
</evidence>
<reference evidence="3 4" key="1">
    <citation type="submission" date="2016-07" db="EMBL/GenBank/DDBJ databases">
        <title>Pervasive Adenine N6-methylation of Active Genes in Fungi.</title>
        <authorList>
            <consortium name="DOE Joint Genome Institute"/>
            <person name="Mondo S.J."/>
            <person name="Dannebaum R.O."/>
            <person name="Kuo R.C."/>
            <person name="Labutti K."/>
            <person name="Haridas S."/>
            <person name="Kuo A."/>
            <person name="Salamov A."/>
            <person name="Ahrendt S.R."/>
            <person name="Lipzen A."/>
            <person name="Sullivan W."/>
            <person name="Andreopoulos W.B."/>
            <person name="Clum A."/>
            <person name="Lindquist E."/>
            <person name="Daum C."/>
            <person name="Ramamoorthy G.K."/>
            <person name="Gryganskyi A."/>
            <person name="Culley D."/>
            <person name="Magnuson J.K."/>
            <person name="James T.Y."/>
            <person name="O'Malley M.A."/>
            <person name="Stajich J.E."/>
            <person name="Spatafora J.W."/>
            <person name="Visel A."/>
            <person name="Grigoriev I.V."/>
        </authorList>
    </citation>
    <scope>NUCLEOTIDE SEQUENCE [LARGE SCALE GENOMIC DNA]</scope>
    <source>
        <strain evidence="3 4">JEL800</strain>
    </source>
</reference>
<accession>A0A1Y2BD08</accession>
<comment type="caution">
    <text evidence="3">The sequence shown here is derived from an EMBL/GenBank/DDBJ whole genome shotgun (WGS) entry which is preliminary data.</text>
</comment>
<evidence type="ECO:0000256" key="1">
    <source>
        <dbReference type="SAM" id="MobiDB-lite"/>
    </source>
</evidence>
<dbReference type="STRING" id="329046.A0A1Y2BD08"/>
<gene>
    <name evidence="3" type="ORF">BCR33DRAFT_744010</name>
</gene>
<sequence length="383" mass="41024">MLTLLISALLLSTRLRALTIYQLTNHVITTLSPAHCPAFTGTAMPETSFVKRWNANGNQYLILDIGYVIPRANQAGCTVYGETLGGVDCTISLRIQGSCTSVDFISIQSASLDPNFPASRRDLPDLPPRYYGLTGMYSPTCYASTPHNQVAPSITFGAQYCLKPGRYLSACQYLGEYGGAALYMQNDGVVKVIVKDKGPKWTQTGSGDNVIFMYGISGDMGLVSNFGTGKKTWSSKTAGTNGLLCIDVFTGVVTIYNAGGSKLENKVWDSDGFSITTTSTKSATSSTSTTDTTTSTSATSSTSTTDTTTSTSTITTTSSTSDTTSSTSTDTTTSSSTSTSTTEYVVNNEKDTSSKHNDIISYPQQRSSENHHEEWSRHRLSAY</sequence>
<feature type="region of interest" description="Disordered" evidence="1">
    <location>
        <begin position="277"/>
        <end position="383"/>
    </location>
</feature>
<proteinExistence type="predicted"/>
<name>A0A1Y2BD08_9FUNG</name>